<sequence>MATNLISSQTDTDLTNGLCMELPWLHVPAQR</sequence>
<reference evidence="1" key="1">
    <citation type="submission" date="2014-11" db="EMBL/GenBank/DDBJ databases">
        <authorList>
            <person name="Amaro Gonzalez C."/>
        </authorList>
    </citation>
    <scope>NUCLEOTIDE SEQUENCE</scope>
</reference>
<name>A0A0E9TE83_ANGAN</name>
<evidence type="ECO:0000313" key="1">
    <source>
        <dbReference type="EMBL" id="JAH51994.1"/>
    </source>
</evidence>
<protein>
    <submittedName>
        <fullName evidence="1">Uncharacterized protein</fullName>
    </submittedName>
</protein>
<proteinExistence type="predicted"/>
<dbReference type="AlphaFoldDB" id="A0A0E9TE83"/>
<organism evidence="1">
    <name type="scientific">Anguilla anguilla</name>
    <name type="common">European freshwater eel</name>
    <name type="synonym">Muraena anguilla</name>
    <dbReference type="NCBI Taxonomy" id="7936"/>
    <lineage>
        <taxon>Eukaryota</taxon>
        <taxon>Metazoa</taxon>
        <taxon>Chordata</taxon>
        <taxon>Craniata</taxon>
        <taxon>Vertebrata</taxon>
        <taxon>Euteleostomi</taxon>
        <taxon>Actinopterygii</taxon>
        <taxon>Neopterygii</taxon>
        <taxon>Teleostei</taxon>
        <taxon>Anguilliformes</taxon>
        <taxon>Anguillidae</taxon>
        <taxon>Anguilla</taxon>
    </lineage>
</organism>
<accession>A0A0E9TE83</accession>
<reference evidence="1" key="2">
    <citation type="journal article" date="2015" name="Fish Shellfish Immunol.">
        <title>Early steps in the European eel (Anguilla anguilla)-Vibrio vulnificus interaction in the gills: Role of the RtxA13 toxin.</title>
        <authorList>
            <person name="Callol A."/>
            <person name="Pajuelo D."/>
            <person name="Ebbesson L."/>
            <person name="Teles M."/>
            <person name="MacKenzie S."/>
            <person name="Amaro C."/>
        </authorList>
    </citation>
    <scope>NUCLEOTIDE SEQUENCE</scope>
</reference>
<dbReference type="EMBL" id="GBXM01056583">
    <property type="protein sequence ID" value="JAH51994.1"/>
    <property type="molecule type" value="Transcribed_RNA"/>
</dbReference>